<evidence type="ECO:0000256" key="1">
    <source>
        <dbReference type="ARBA" id="ARBA00022729"/>
    </source>
</evidence>
<dbReference type="InterPro" id="IPR028974">
    <property type="entry name" value="TSP_type-3_rpt"/>
</dbReference>
<dbReference type="PANTHER" id="PTHR47635:SF2">
    <property type="entry name" value="LAMG-LIKE JELLYROLL FOLD DOMAIN-CONTAINING PROTEIN"/>
    <property type="match status" value="1"/>
</dbReference>
<keyword evidence="7" id="KW-1185">Reference proteome</keyword>
<dbReference type="SUPFAM" id="SSF49899">
    <property type="entry name" value="Concanavalin A-like lectins/glucanases"/>
    <property type="match status" value="1"/>
</dbReference>
<feature type="signal peptide" evidence="4">
    <location>
        <begin position="1"/>
        <end position="28"/>
    </location>
</feature>
<feature type="region of interest" description="Disordered" evidence="3">
    <location>
        <begin position="722"/>
        <end position="742"/>
    </location>
</feature>
<feature type="compositionally biased region" description="Low complexity" evidence="3">
    <location>
        <begin position="1413"/>
        <end position="1424"/>
    </location>
</feature>
<dbReference type="Gene3D" id="4.10.1080.10">
    <property type="entry name" value="TSP type-3 repeat"/>
    <property type="match status" value="1"/>
</dbReference>
<dbReference type="Pfam" id="PF20009">
    <property type="entry name" value="GEVED"/>
    <property type="match status" value="2"/>
</dbReference>
<sequence>MKINYTNSNYGILIFVVFAFLSTGNINAQYCTPQNVGSFNTNYISNVSFGGINNKSTGSTGGYTYYSSVSAANVQVDKTIEGTVSVTIDGWNKNHNTVVVWVNFNNNDNDFEDNGEQFIFNFKDNNNTSGNKIVDVPISIKIPNNAKSGVSRIRFGLRTGKKENFTSCDYNYEAGELEDYKINIISDNNSNPGGDDEQPEYCTPKNIGSFNVNYISNVKIETINNSSTGSTGGYTYFSSLTAANISVGKTVEGIVSITLNGWNTDKNTVAVWFNFNESEDDDFEDSNERFLFTFQDKNNKSGNKIIEVPISIPISETIKSGNSILRIGLRTGTNTNFTSCDFNYEAGEIEDYKIKFTAKEETVSPDIDTDGDGIFDSVDLDDDNDGILDTDENNILSYGGFENVPTTVNGNNQAAEGVNTTTILPWILIPGELGSGGTPNIVRVNGGAYNYGNGGPPFDANVNTNTVGFNQHYFDINGNADIYQSFTINNKTEIVYSGYFSPRDNNNTATAKIAIYLGVGNKKMGANLVSDTGTIAIPIQNGSSSATPWTLVQGKVTLNPGTYSYVVTMSNYSNFDEGLVKVANSNLDTDGDGIANIFDLDSDNDGILDAEEAGHGKAHTNGVVNGSVASDGIPNAVQKSANSGTVNYILKESIDDMDYIPNYLDLDSDGDGIPDNIEAQKTIGYVAPSGTVNVFGVDTNYISGLIPVNTDGTDNPDYLDLDSDNEGGNDTEEAGLTLTGKDSDYDGLDDGIDTTTGYADVNGNINDPSLLPDADADVNDEGDVDFRDAVFTLSNVPPFAMLYFDGKDDYLSGKSFITGLSEVTIMAWVKSDTGNTENITVVAEDVACKLWLKNGNKPMFTVGIEKNTVKQIGDCTNCSINYNEWHHITGSYSNETGILKLYVDGNLMDSSSVRKGASLTQSSDASNIFEIGRFSNKKTQSEYFKGDIDEVRVFNKALTDSQIQQMVYQEIENNSGFVKGTVIAKDITDNDTKNKISWESLIAYYPMTDIKNNSTSDFSKNDYDLKLNNIGTILEQTAPMPYVTGFDGKWGSKEIWLHGDVWDVENAINNNSIVKISNNITTESSIKTIGLIIDSEKTFTVNGDNALFNSWYFELNGTLDLKNDSQLIQTKTSDLVTSVTGKLLRRQEGTSNAFRYNYWSSPIGTQKATSLIDNNSSTNNINNTPFTLNMLKDETGFNMAFTSAYNQAGKISTYWLYSYKNGLTYWDWASVKPNIPLESGVGYTQKGTGNAGLQQQYIFEGKPNNGTILVQVTDKGGPGSVSNVSKTEFLLGNPYPSALDVHKFIDDNRSVISGTLNLWQQWGGNSHYLDEYQGGYAQVNKLGSVRASQFVGIYGATTGAQEGTMPPSKYLPVGQGFIVEVIANGNVVFNNNQRVFIKETDADGTYNNGSIFSKSNKSQSKTNSEATVNQSDNMQKMRMEYNTVVGPKTKREILLGFSNLTSDGFDYGYDAENLEANNNDFNLNLDGKNMLMQAYSPITNDKVIPLNFKSSGNNTFEIKATEFESIDENQEIYLRDNATDTYFDLKQGTAYRFTSAQGKFNTRFELVFQSKQQSLSAEEAIITENFIYYQGTTNTLYGKKLNTSIDKLSIVDMRGQIVQEFTNVSQETLNNGIKISNVSTGAYIAWF</sequence>
<dbReference type="PANTHER" id="PTHR47635">
    <property type="entry name" value="CUB DOMAIN-CONTAINING PROTEIN"/>
    <property type="match status" value="1"/>
</dbReference>
<feature type="domain" description="LamG-like jellyroll fold" evidence="5">
    <location>
        <begin position="821"/>
        <end position="961"/>
    </location>
</feature>
<accession>A0ABW3JLE2</accession>
<dbReference type="RefSeq" id="WP_379926377.1">
    <property type="nucleotide sequence ID" value="NZ_JBHTJI010000006.1"/>
</dbReference>
<keyword evidence="1 4" id="KW-0732">Signal</keyword>
<dbReference type="SMART" id="SM00560">
    <property type="entry name" value="LamGL"/>
    <property type="match status" value="1"/>
</dbReference>
<dbReference type="Proteomes" id="UP001597061">
    <property type="component" value="Unassembled WGS sequence"/>
</dbReference>
<evidence type="ECO:0000256" key="3">
    <source>
        <dbReference type="SAM" id="MobiDB-lite"/>
    </source>
</evidence>
<proteinExistence type="predicted"/>
<name>A0ABW3JLE2_9FLAO</name>
<keyword evidence="2" id="KW-1015">Disulfide bond</keyword>
<evidence type="ECO:0000313" key="6">
    <source>
        <dbReference type="EMBL" id="MFD0990734.1"/>
    </source>
</evidence>
<evidence type="ECO:0000256" key="4">
    <source>
        <dbReference type="SAM" id="SignalP"/>
    </source>
</evidence>
<protein>
    <submittedName>
        <fullName evidence="6">LamG-like jellyroll fold domain-containing protein</fullName>
    </submittedName>
</protein>
<feature type="non-terminal residue" evidence="6">
    <location>
        <position position="1647"/>
    </location>
</feature>
<evidence type="ECO:0000259" key="5">
    <source>
        <dbReference type="SMART" id="SM00560"/>
    </source>
</evidence>
<organism evidence="6 7">
    <name type="scientific">Mariniflexile jejuense</name>
    <dbReference type="NCBI Taxonomy" id="1173582"/>
    <lineage>
        <taxon>Bacteria</taxon>
        <taxon>Pseudomonadati</taxon>
        <taxon>Bacteroidota</taxon>
        <taxon>Flavobacteriia</taxon>
        <taxon>Flavobacteriales</taxon>
        <taxon>Flavobacteriaceae</taxon>
        <taxon>Mariniflexile</taxon>
    </lineage>
</organism>
<evidence type="ECO:0000313" key="7">
    <source>
        <dbReference type="Proteomes" id="UP001597061"/>
    </source>
</evidence>
<dbReference type="SUPFAM" id="SSF103647">
    <property type="entry name" value="TSP type-3 repeat"/>
    <property type="match status" value="1"/>
</dbReference>
<gene>
    <name evidence="6" type="ORF">ACFQ1R_11550</name>
</gene>
<dbReference type="InterPro" id="IPR006558">
    <property type="entry name" value="LamG-like"/>
</dbReference>
<dbReference type="EMBL" id="JBHTJI010000006">
    <property type="protein sequence ID" value="MFD0990734.1"/>
    <property type="molecule type" value="Genomic_DNA"/>
</dbReference>
<dbReference type="InterPro" id="IPR045474">
    <property type="entry name" value="GEVED"/>
</dbReference>
<reference evidence="7" key="1">
    <citation type="journal article" date="2019" name="Int. J. Syst. Evol. Microbiol.">
        <title>The Global Catalogue of Microorganisms (GCM) 10K type strain sequencing project: providing services to taxonomists for standard genome sequencing and annotation.</title>
        <authorList>
            <consortium name="The Broad Institute Genomics Platform"/>
            <consortium name="The Broad Institute Genome Sequencing Center for Infectious Disease"/>
            <person name="Wu L."/>
            <person name="Ma J."/>
        </authorList>
    </citation>
    <scope>NUCLEOTIDE SEQUENCE [LARGE SCALE GENOMIC DNA]</scope>
    <source>
        <strain evidence="7">CCUG 62414</strain>
    </source>
</reference>
<evidence type="ECO:0000256" key="2">
    <source>
        <dbReference type="ARBA" id="ARBA00023157"/>
    </source>
</evidence>
<comment type="caution">
    <text evidence="6">The sequence shown here is derived from an EMBL/GenBank/DDBJ whole genome shotgun (WGS) entry which is preliminary data.</text>
</comment>
<dbReference type="InterPro" id="IPR013320">
    <property type="entry name" value="ConA-like_dom_sf"/>
</dbReference>
<dbReference type="Pfam" id="PF13385">
    <property type="entry name" value="Laminin_G_3"/>
    <property type="match status" value="1"/>
</dbReference>
<feature type="region of interest" description="Disordered" evidence="3">
    <location>
        <begin position="1408"/>
        <end position="1431"/>
    </location>
</feature>
<dbReference type="Gene3D" id="2.60.120.200">
    <property type="match status" value="1"/>
</dbReference>
<feature type="chain" id="PRO_5045221720" evidence="4">
    <location>
        <begin position="29"/>
        <end position="1647"/>
    </location>
</feature>
<feature type="compositionally biased region" description="Acidic residues" evidence="3">
    <location>
        <begin position="722"/>
        <end position="733"/>
    </location>
</feature>